<keyword evidence="3" id="KW-0963">Cytoplasm</keyword>
<evidence type="ECO:0000313" key="5">
    <source>
        <dbReference type="Proteomes" id="UP000289152"/>
    </source>
</evidence>
<dbReference type="GO" id="GO:0048487">
    <property type="term" value="F:beta-tubulin binding"/>
    <property type="evidence" value="ECO:0007669"/>
    <property type="project" value="InterPro"/>
</dbReference>
<proteinExistence type="inferred from homology"/>
<dbReference type="Proteomes" id="UP000289152">
    <property type="component" value="Unassembled WGS sequence"/>
</dbReference>
<dbReference type="InterPro" id="IPR036126">
    <property type="entry name" value="TBCA_sf"/>
</dbReference>
<evidence type="ECO:0000313" key="4">
    <source>
        <dbReference type="EMBL" id="RXK41660.1"/>
    </source>
</evidence>
<dbReference type="GO" id="GO:0005874">
    <property type="term" value="C:microtubule"/>
    <property type="evidence" value="ECO:0007669"/>
    <property type="project" value="UniProtKB-KW"/>
</dbReference>
<dbReference type="Pfam" id="PF02970">
    <property type="entry name" value="TBCA"/>
    <property type="match status" value="1"/>
</dbReference>
<dbReference type="Gene3D" id="1.20.58.90">
    <property type="match status" value="1"/>
</dbReference>
<dbReference type="EMBL" id="SDIL01000007">
    <property type="protein sequence ID" value="RXK41660.1"/>
    <property type="molecule type" value="Genomic_DNA"/>
</dbReference>
<comment type="subcellular location">
    <subcellularLocation>
        <location evidence="3">Cytoplasm</location>
        <location evidence="3">Cytoskeleton</location>
    </subcellularLocation>
</comment>
<reference evidence="4 5" key="1">
    <citation type="submission" date="2016-06" db="EMBL/GenBank/DDBJ databases">
        <title>Evolution of pathogenesis and genome organization in the Tremellales.</title>
        <authorList>
            <person name="Cuomo C."/>
            <person name="Litvintseva A."/>
            <person name="Heitman J."/>
            <person name="Chen Y."/>
            <person name="Sun S."/>
            <person name="Springer D."/>
            <person name="Dromer F."/>
            <person name="Young S."/>
            <person name="Zeng Q."/>
            <person name="Chapman S."/>
            <person name="Gujja S."/>
            <person name="Saif S."/>
            <person name="Birren B."/>
        </authorList>
    </citation>
    <scope>NUCLEOTIDE SEQUENCE [LARGE SCALE GENOMIC DNA]</scope>
    <source>
        <strain evidence="4 5">ATCC 28783</strain>
    </source>
</reference>
<comment type="similarity">
    <text evidence="1 3">Belongs to the TBCA family.</text>
</comment>
<gene>
    <name evidence="4" type="ORF">M231_01160</name>
</gene>
<dbReference type="VEuPathDB" id="FungiDB:TREMEDRAFT_73111"/>
<evidence type="ECO:0000256" key="3">
    <source>
        <dbReference type="RuleBase" id="RU364030"/>
    </source>
</evidence>
<dbReference type="AlphaFoldDB" id="A0A4Q1BUF9"/>
<evidence type="ECO:0000256" key="1">
    <source>
        <dbReference type="ARBA" id="ARBA00006806"/>
    </source>
</evidence>
<dbReference type="GO" id="GO:0005829">
    <property type="term" value="C:cytosol"/>
    <property type="evidence" value="ECO:0007669"/>
    <property type="project" value="TreeGrafter"/>
</dbReference>
<keyword evidence="2 3" id="KW-0143">Chaperone</keyword>
<dbReference type="PANTHER" id="PTHR21500">
    <property type="entry name" value="TUBULIN-SPECIFIC CHAPERONE A"/>
    <property type="match status" value="1"/>
</dbReference>
<dbReference type="SUPFAM" id="SSF46988">
    <property type="entry name" value="Tubulin chaperone cofactor A"/>
    <property type="match status" value="1"/>
</dbReference>
<keyword evidence="3" id="KW-0206">Cytoskeleton</keyword>
<keyword evidence="3" id="KW-0493">Microtubule</keyword>
<dbReference type="OrthoDB" id="296187at2759"/>
<keyword evidence="5" id="KW-1185">Reference proteome</keyword>
<dbReference type="GO" id="GO:0007021">
    <property type="term" value="P:tubulin complex assembly"/>
    <property type="evidence" value="ECO:0007669"/>
    <property type="project" value="UniProtKB-UniRule"/>
</dbReference>
<dbReference type="GO" id="GO:0007023">
    <property type="term" value="P:post-chaperonin tubulin folding pathway"/>
    <property type="evidence" value="ECO:0007669"/>
    <property type="project" value="UniProtKB-UniRule"/>
</dbReference>
<accession>A0A4Q1BUF9</accession>
<comment type="caution">
    <text evidence="4">The sequence shown here is derived from an EMBL/GenBank/DDBJ whole genome shotgun (WGS) entry which is preliminary data.</text>
</comment>
<sequence length="131" mass="14613">MADDDFWVAEVIKQLDIKKGSLQRLWKEEQLYLKEVAEAQAQLDKLKQEGADGADVRNAAKIQQEAIKMVWRSRESTGQALRELNVFLDGSSGEELIMNTQSYQSALALSEEVTAASQAEINKRDASPSNV</sequence>
<protein>
    <recommendedName>
        <fullName evidence="3">Tubulin-specific chaperone A</fullName>
    </recommendedName>
</protein>
<dbReference type="PANTHER" id="PTHR21500:SF0">
    <property type="entry name" value="TUBULIN-SPECIFIC CHAPERONE A"/>
    <property type="match status" value="1"/>
</dbReference>
<comment type="subunit">
    <text evidence="3">Supercomplex made of cofactors A to E. Cofactors A and D function by capturing and stabilizing tubulin in a quasi-native conformation. Cofactor E binds to the cofactor D-tubulin complex; interaction with cofactor C then causes the release of tubulin polypeptides that are committed to the native state.</text>
</comment>
<dbReference type="STRING" id="5217.A0A4Q1BUF9"/>
<evidence type="ECO:0000256" key="2">
    <source>
        <dbReference type="ARBA" id="ARBA00023186"/>
    </source>
</evidence>
<dbReference type="InterPro" id="IPR004226">
    <property type="entry name" value="TBCA"/>
</dbReference>
<dbReference type="InParanoid" id="A0A4Q1BUF9"/>
<organism evidence="4 5">
    <name type="scientific">Tremella mesenterica</name>
    <name type="common">Jelly fungus</name>
    <dbReference type="NCBI Taxonomy" id="5217"/>
    <lineage>
        <taxon>Eukaryota</taxon>
        <taxon>Fungi</taxon>
        <taxon>Dikarya</taxon>
        <taxon>Basidiomycota</taxon>
        <taxon>Agaricomycotina</taxon>
        <taxon>Tremellomycetes</taxon>
        <taxon>Tremellales</taxon>
        <taxon>Tremellaceae</taxon>
        <taxon>Tremella</taxon>
    </lineage>
</organism>
<name>A0A4Q1BUF9_TREME</name>